<dbReference type="InterPro" id="IPR007247">
    <property type="entry name" value="Ureidogly_lyase"/>
</dbReference>
<dbReference type="Gene3D" id="2.60.120.480">
    <property type="entry name" value="Ureidoglycolate hydrolase"/>
    <property type="match status" value="1"/>
</dbReference>
<dbReference type="RefSeq" id="WP_142257810.1">
    <property type="nucleotide sequence ID" value="NZ_BMPV01000004.1"/>
</dbReference>
<sequence length="191" mass="21544">MSSLEIPEHLLTPQEVTAEDFAPFGEVMSLDATPRLPIDFYQGKNRVHGPVKLDSDTPPEFLVFRVGLRGDTVKNLERHVEMTQTMIPLGGQPYVAVVAPPDVPLVNGFPPLETVRAFIIPGDVCINLHRGTWHEPPFPSIDGQMFLITSHERLTKGLQQRLDENGELDMYDVEKRNPVYRVGQRIRVKLP</sequence>
<keyword evidence="3 5" id="KW-0456">Lyase</keyword>
<dbReference type="Proteomes" id="UP000319213">
    <property type="component" value="Unassembled WGS sequence"/>
</dbReference>
<evidence type="ECO:0000256" key="1">
    <source>
        <dbReference type="ARBA" id="ARBA00011738"/>
    </source>
</evidence>
<dbReference type="InterPro" id="IPR047233">
    <property type="entry name" value="UAH_cupin"/>
</dbReference>
<keyword evidence="6" id="KW-1185">Reference proteome</keyword>
<dbReference type="CDD" id="cd20298">
    <property type="entry name" value="cupin_UAH"/>
    <property type="match status" value="1"/>
</dbReference>
<comment type="catalytic activity">
    <reaction evidence="4">
        <text>(S)-ureidoglycolate = urea + glyoxylate</text>
        <dbReference type="Rhea" id="RHEA:11304"/>
        <dbReference type="ChEBI" id="CHEBI:16199"/>
        <dbReference type="ChEBI" id="CHEBI:36655"/>
        <dbReference type="ChEBI" id="CHEBI:57296"/>
        <dbReference type="EC" id="4.3.2.3"/>
    </reaction>
</comment>
<comment type="caution">
    <text evidence="5">The sequence shown here is derived from an EMBL/GenBank/DDBJ whole genome shotgun (WGS) entry which is preliminary data.</text>
</comment>
<keyword evidence="2" id="KW-0659">Purine metabolism</keyword>
<dbReference type="OrthoDB" id="9804602at2"/>
<evidence type="ECO:0000256" key="2">
    <source>
        <dbReference type="ARBA" id="ARBA00022631"/>
    </source>
</evidence>
<evidence type="ECO:0000313" key="5">
    <source>
        <dbReference type="EMBL" id="TQM73508.1"/>
    </source>
</evidence>
<accession>A0A543ISG9</accession>
<evidence type="ECO:0000256" key="4">
    <source>
        <dbReference type="ARBA" id="ARBA00047684"/>
    </source>
</evidence>
<dbReference type="PANTHER" id="PTHR21221:SF1">
    <property type="entry name" value="UREIDOGLYCOLATE LYASE"/>
    <property type="match status" value="1"/>
</dbReference>
<dbReference type="SUPFAM" id="SSF51182">
    <property type="entry name" value="RmlC-like cupins"/>
    <property type="match status" value="1"/>
</dbReference>
<organism evidence="5 6">
    <name type="scientific">Thermopolyspora flexuosa</name>
    <dbReference type="NCBI Taxonomy" id="103836"/>
    <lineage>
        <taxon>Bacteria</taxon>
        <taxon>Bacillati</taxon>
        <taxon>Actinomycetota</taxon>
        <taxon>Actinomycetes</taxon>
        <taxon>Streptosporangiales</taxon>
        <taxon>Streptosporangiaceae</taxon>
        <taxon>Thermopolyspora</taxon>
    </lineage>
</organism>
<dbReference type="EMBL" id="VFPQ01000001">
    <property type="protein sequence ID" value="TQM73508.1"/>
    <property type="molecule type" value="Genomic_DNA"/>
</dbReference>
<dbReference type="GO" id="GO:0000256">
    <property type="term" value="P:allantoin catabolic process"/>
    <property type="evidence" value="ECO:0007669"/>
    <property type="project" value="InterPro"/>
</dbReference>
<dbReference type="GO" id="GO:0004848">
    <property type="term" value="F:ureidoglycolate hydrolase activity"/>
    <property type="evidence" value="ECO:0007669"/>
    <property type="project" value="InterPro"/>
</dbReference>
<proteinExistence type="predicted"/>
<reference evidence="5 6" key="1">
    <citation type="submission" date="2019-06" db="EMBL/GenBank/DDBJ databases">
        <title>Sequencing the genomes of 1000 actinobacteria strains.</title>
        <authorList>
            <person name="Klenk H.-P."/>
        </authorList>
    </citation>
    <scope>NUCLEOTIDE SEQUENCE [LARGE SCALE GENOMIC DNA]</scope>
    <source>
        <strain evidence="5 6">DSM 43186</strain>
    </source>
</reference>
<dbReference type="Pfam" id="PF04115">
    <property type="entry name" value="Ureidogly_lyase"/>
    <property type="match status" value="1"/>
</dbReference>
<dbReference type="InterPro" id="IPR024060">
    <property type="entry name" value="Ureidoglycolate_lyase_dom_sf"/>
</dbReference>
<protein>
    <submittedName>
        <fullName evidence="5">Ureidoglycolate lyase</fullName>
    </submittedName>
</protein>
<gene>
    <name evidence="5" type="ORF">FHX40_0151</name>
</gene>
<dbReference type="GO" id="GO:0050385">
    <property type="term" value="F:ureidoglycolate lyase activity"/>
    <property type="evidence" value="ECO:0007669"/>
    <property type="project" value="UniProtKB-EC"/>
</dbReference>
<comment type="subunit">
    <text evidence="1">Homodimer.</text>
</comment>
<dbReference type="AlphaFoldDB" id="A0A543ISG9"/>
<dbReference type="GO" id="GO:0006144">
    <property type="term" value="P:purine nucleobase metabolic process"/>
    <property type="evidence" value="ECO:0007669"/>
    <property type="project" value="UniProtKB-KW"/>
</dbReference>
<evidence type="ECO:0000313" key="6">
    <source>
        <dbReference type="Proteomes" id="UP000319213"/>
    </source>
</evidence>
<dbReference type="PANTHER" id="PTHR21221">
    <property type="entry name" value="UREIDOGLYCOLATE HYDROLASE"/>
    <property type="match status" value="1"/>
</dbReference>
<evidence type="ECO:0000256" key="3">
    <source>
        <dbReference type="ARBA" id="ARBA00023239"/>
    </source>
</evidence>
<dbReference type="InterPro" id="IPR011051">
    <property type="entry name" value="RmlC_Cupin_sf"/>
</dbReference>
<name>A0A543ISG9_9ACTN</name>